<keyword evidence="2 3" id="KW-0802">TPR repeat</keyword>
<dbReference type="InterPro" id="IPR021183">
    <property type="entry name" value="NatA_aux_su"/>
</dbReference>
<dbReference type="GO" id="GO:0004596">
    <property type="term" value="F:protein-N-terminal amino-acid acetyltransferase activity"/>
    <property type="evidence" value="ECO:0007669"/>
    <property type="project" value="EnsemblFungi"/>
</dbReference>
<evidence type="ECO:0000313" key="5">
    <source>
        <dbReference type="EMBL" id="SGZ41433.1"/>
    </source>
</evidence>
<keyword evidence="6" id="KW-1185">Reference proteome</keyword>
<reference evidence="6" key="1">
    <citation type="submission" date="2016-11" db="EMBL/GenBank/DDBJ databases">
        <authorList>
            <person name="Guldener U."/>
        </authorList>
    </citation>
    <scope>NUCLEOTIDE SEQUENCE [LARGE SCALE GENOMIC DNA]</scope>
</reference>
<dbReference type="EMBL" id="FQNF01000103">
    <property type="protein sequence ID" value="SGZ41433.1"/>
    <property type="molecule type" value="Genomic_DNA"/>
</dbReference>
<evidence type="ECO:0000256" key="4">
    <source>
        <dbReference type="SAM" id="Coils"/>
    </source>
</evidence>
<feature type="coiled-coil region" evidence="4">
    <location>
        <begin position="265"/>
        <end position="299"/>
    </location>
</feature>
<keyword evidence="4" id="KW-0175">Coiled coil</keyword>
<accession>A0A1L0CS76</accession>
<dbReference type="Gene3D" id="1.25.40.1010">
    <property type="match status" value="1"/>
</dbReference>
<dbReference type="InterPro" id="IPR019734">
    <property type="entry name" value="TPR_rpt"/>
</dbReference>
<dbReference type="PANTHER" id="PTHR22767:SF2">
    <property type="entry name" value="N(ALPHA)-ACETYLTRANSFERASE 15_16, ISOFORM A"/>
    <property type="match status" value="1"/>
</dbReference>
<dbReference type="Proteomes" id="UP000183365">
    <property type="component" value="Unassembled WGS sequence"/>
</dbReference>
<dbReference type="PROSITE" id="PS50005">
    <property type="entry name" value="TPR"/>
    <property type="match status" value="1"/>
</dbReference>
<dbReference type="PANTHER" id="PTHR22767">
    <property type="entry name" value="N-TERMINAL ACETYLTRANSFERASE-RELATED"/>
    <property type="match status" value="1"/>
</dbReference>
<protein>
    <submittedName>
        <fullName evidence="5">Uncharacterized protein</fullName>
    </submittedName>
</protein>
<dbReference type="GO" id="GO:0031415">
    <property type="term" value="C:NatA complex"/>
    <property type="evidence" value="ECO:0007669"/>
    <property type="project" value="EnsemblFungi"/>
</dbReference>
<dbReference type="AlphaFoldDB" id="A0A1L0CS76"/>
<feature type="repeat" description="TPR" evidence="3">
    <location>
        <begin position="293"/>
        <end position="326"/>
    </location>
</feature>
<dbReference type="GO" id="GO:0043022">
    <property type="term" value="F:ribosome binding"/>
    <property type="evidence" value="ECO:0007669"/>
    <property type="project" value="EnsemblFungi"/>
</dbReference>
<name>A0A1L0CS76_9ASCO</name>
<evidence type="ECO:0000313" key="6">
    <source>
        <dbReference type="Proteomes" id="UP000183365"/>
    </source>
</evidence>
<organism evidence="5 6">
    <name type="scientific">Hanseniaspora guilliermondii</name>
    <dbReference type="NCBI Taxonomy" id="56406"/>
    <lineage>
        <taxon>Eukaryota</taxon>
        <taxon>Fungi</taxon>
        <taxon>Dikarya</taxon>
        <taxon>Ascomycota</taxon>
        <taxon>Saccharomycotina</taxon>
        <taxon>Saccharomycetes</taxon>
        <taxon>Saccharomycodales</taxon>
        <taxon>Saccharomycodaceae</taxon>
        <taxon>Hanseniaspora</taxon>
    </lineage>
</organism>
<sequence length="828" mass="96494">MSHRRKAPSGPIPAKLKAALAAKKGISKESTKTENQDPIIYPMTQSNLNAFEGNAKEIDLLNQAIKIMNTDPKQTKKILKLVDTNLKKNGVHFNSLLLKALVNQKNDNVLEAKANFQKALSKVPGSTKNNLNLNIITAMSCQLISSYYKECEDYENNYVWLKRAYMKSGGHQNMGNSMMLNQLCLLAAQLRKYPELLEFREHYLAAKPGFRANWTGFALALDLNNNTKSAVEKLSQFEEAAEGKITEKEAFENGECIFYKNDLMLKLAKNDETKLHEVLKNLEEKKKLLNDKLGYLERKAEIYVRLGDMTNATKVYRKLIHRNPDNFKYFKMLEITLGIKDDNALKYKMYSNLLKKYPLSEPCRFMPLTFIEEDSELKAYLKFYLDLYWAKGVFVSFQLLKPLFRNLKLSMKFQKLAEEICLQRLKSLQENVKNDTQSKSKLESIIRYFLSNLYLFQRNYDAALNEIQQCQYLDAESKVLEFELFQARILKHMNEFKKACELMEIARQKDNKDRFLNNKSCKYHLRANDINKAVELISMFTKNDTSYCDTGITDLHSVQNTWFLSEQAEAYSRLFEIELNKLKTSEDETERIKIAKCALQYKNLAVKRFEAVFRIYGIYKNDQHDFNSYALRRGTVQPLMHLIKWVDKIHTLPVYRRILKGMTTLVKKVPEFHQIVDTFKSPEKVFLINHSPKEIKQVAVSAPEVDDDPFGHKYDTLKNLKKIADVLIRPYFEKYDMEVSKRNRDYVLSLVINKWLENGDETQNKLLNNYEEILNKVHENGSLNFENLSFNDDLLSSMKRYLKDELTKDGFNGDNINNVLIKELIAFI</sequence>
<dbReference type="SUPFAM" id="SSF48452">
    <property type="entry name" value="TPR-like"/>
    <property type="match status" value="2"/>
</dbReference>
<evidence type="ECO:0000256" key="1">
    <source>
        <dbReference type="ARBA" id="ARBA00022737"/>
    </source>
</evidence>
<dbReference type="OrthoDB" id="10263032at2759"/>
<dbReference type="InterPro" id="IPR011990">
    <property type="entry name" value="TPR-like_helical_dom_sf"/>
</dbReference>
<evidence type="ECO:0000256" key="3">
    <source>
        <dbReference type="PROSITE-ProRule" id="PRU00339"/>
    </source>
</evidence>
<dbReference type="SMART" id="SM00028">
    <property type="entry name" value="TPR"/>
    <property type="match status" value="3"/>
</dbReference>
<dbReference type="VEuPathDB" id="FungiDB:HGUI_03634"/>
<gene>
    <name evidence="5" type="ORF">HGUI_03634</name>
</gene>
<keyword evidence="1" id="KW-0677">Repeat</keyword>
<proteinExistence type="predicted"/>
<dbReference type="Pfam" id="PF12569">
    <property type="entry name" value="NatA_aux_su"/>
    <property type="match status" value="2"/>
</dbReference>
<dbReference type="Gene3D" id="1.25.40.1040">
    <property type="match status" value="1"/>
</dbReference>
<evidence type="ECO:0000256" key="2">
    <source>
        <dbReference type="ARBA" id="ARBA00022803"/>
    </source>
</evidence>